<dbReference type="SUPFAM" id="SSF51905">
    <property type="entry name" value="FAD/NAD(P)-binding domain"/>
    <property type="match status" value="1"/>
</dbReference>
<dbReference type="AlphaFoldDB" id="A0A0P7XTH2"/>
<dbReference type="EMBL" id="FMBM01000002">
    <property type="protein sequence ID" value="SCC81056.1"/>
    <property type="molecule type" value="Genomic_DNA"/>
</dbReference>
<dbReference type="InterPro" id="IPR036188">
    <property type="entry name" value="FAD/NAD-bd_sf"/>
</dbReference>
<evidence type="ECO:0000313" key="5">
    <source>
        <dbReference type="Proteomes" id="UP000050497"/>
    </source>
</evidence>
<evidence type="ECO:0000259" key="2">
    <source>
        <dbReference type="Pfam" id="PF01266"/>
    </source>
</evidence>
<protein>
    <submittedName>
        <fullName evidence="3 4">Gamma-glutamylputrescine oxidase</fullName>
    </submittedName>
</protein>
<dbReference type="GO" id="GO:0016491">
    <property type="term" value="F:oxidoreductase activity"/>
    <property type="evidence" value="ECO:0007669"/>
    <property type="project" value="UniProtKB-KW"/>
</dbReference>
<evidence type="ECO:0000256" key="1">
    <source>
        <dbReference type="ARBA" id="ARBA00023002"/>
    </source>
</evidence>
<dbReference type="PATRIC" id="fig|1653334.4.peg.2916"/>
<evidence type="ECO:0000313" key="4">
    <source>
        <dbReference type="EMBL" id="SCC81056.1"/>
    </source>
</evidence>
<reference evidence="4 6" key="2">
    <citation type="submission" date="2016-08" db="EMBL/GenBank/DDBJ databases">
        <authorList>
            <person name="Varghese N."/>
            <person name="Submissions Spin"/>
        </authorList>
    </citation>
    <scope>NUCLEOTIDE SEQUENCE [LARGE SCALE GENOMIC DNA]</scope>
    <source>
        <strain evidence="4 6">HL-109</strain>
    </source>
</reference>
<dbReference type="Proteomes" id="UP000182800">
    <property type="component" value="Unassembled WGS sequence"/>
</dbReference>
<reference evidence="3 5" key="1">
    <citation type="submission" date="2015-09" db="EMBL/GenBank/DDBJ databases">
        <title>Identification and resolution of microdiversity through metagenomic sequencing of parallel consortia.</title>
        <authorList>
            <person name="Nelson W.C."/>
            <person name="Romine M.F."/>
            <person name="Lindemann S.R."/>
        </authorList>
    </citation>
    <scope>NUCLEOTIDE SEQUENCE [LARGE SCALE GENOMIC DNA]</scope>
    <source>
        <strain evidence="3">HL-109</strain>
    </source>
</reference>
<dbReference type="Gene3D" id="3.50.50.60">
    <property type="entry name" value="FAD/NAD(P)-binding domain"/>
    <property type="match status" value="1"/>
</dbReference>
<keyword evidence="6" id="KW-1185">Reference proteome</keyword>
<dbReference type="PANTHER" id="PTHR13847:SF281">
    <property type="entry name" value="FAD DEPENDENT OXIDOREDUCTASE DOMAIN-CONTAINING PROTEIN"/>
    <property type="match status" value="1"/>
</dbReference>
<dbReference type="EMBL" id="LJSX01000012">
    <property type="protein sequence ID" value="KPQ10830.1"/>
    <property type="molecule type" value="Genomic_DNA"/>
</dbReference>
<dbReference type="Pfam" id="PF01266">
    <property type="entry name" value="DAO"/>
    <property type="match status" value="1"/>
</dbReference>
<dbReference type="Proteomes" id="UP000050497">
    <property type="component" value="Unassembled WGS sequence"/>
</dbReference>
<dbReference type="PANTHER" id="PTHR13847">
    <property type="entry name" value="SARCOSINE DEHYDROGENASE-RELATED"/>
    <property type="match status" value="1"/>
</dbReference>
<dbReference type="STRING" id="1653334.GA0071312_1986"/>
<dbReference type="GO" id="GO:0005737">
    <property type="term" value="C:cytoplasm"/>
    <property type="evidence" value="ECO:0007669"/>
    <property type="project" value="TreeGrafter"/>
</dbReference>
<dbReference type="OrthoDB" id="9806601at2"/>
<gene>
    <name evidence="3" type="primary">puuB</name>
    <name evidence="4" type="ORF">GA0071312_1986</name>
    <name evidence="3" type="ORF">HLUCCO17_09075</name>
</gene>
<dbReference type="InterPro" id="IPR006076">
    <property type="entry name" value="FAD-dep_OxRdtase"/>
</dbReference>
<comment type="caution">
    <text evidence="3">The sequence shown here is derived from an EMBL/GenBank/DDBJ whole genome shotgun (WGS) entry which is preliminary data.</text>
</comment>
<dbReference type="Gene3D" id="3.30.9.10">
    <property type="entry name" value="D-Amino Acid Oxidase, subunit A, domain 2"/>
    <property type="match status" value="1"/>
</dbReference>
<name>A0A0P7XTH2_9HYPH</name>
<keyword evidence="1" id="KW-0560">Oxidoreductase</keyword>
<accession>A0A0P7XTH2</accession>
<evidence type="ECO:0000313" key="6">
    <source>
        <dbReference type="Proteomes" id="UP000182800"/>
    </source>
</evidence>
<organism evidence="3 5">
    <name type="scientific">Saliniramus fredricksonii</name>
    <dbReference type="NCBI Taxonomy" id="1653334"/>
    <lineage>
        <taxon>Bacteria</taxon>
        <taxon>Pseudomonadati</taxon>
        <taxon>Pseudomonadota</taxon>
        <taxon>Alphaproteobacteria</taxon>
        <taxon>Hyphomicrobiales</taxon>
        <taxon>Salinarimonadaceae</taxon>
        <taxon>Saliniramus</taxon>
    </lineage>
</organism>
<sequence>MGYIDSWYARTLSDTVAYPMLEGEHEADACIIGGGFAGLTAARELARAGKRVVVLEAERVGWGASGRNGGFVSPGYAASLSLISLYAGSERAKALYRLSIEGADMVRESVDALGARDACKPVHGKIGVMRYPARDALMQRRDQLARDFGYEVAYMPREDVRAVLRSDKYFDALHDPQAFHFHPLNHARAMARDIIAHGGAIFENSAAIGAVLDAPEKRLRTIGGSVRARDIVLAGGGYTTDLVPELRRAYLPIATYVLLTEPAPERIAQAVTSPCAISDNRRANDYYRLVDDGRRLLWGGRITTRRAEPRDLAALLRRTMISTYPQLSDLRVEIAWSGLMSYARHLMPQIGRLREGVYYCTAFGGHGLNTTAIGGRVVAEAITGESDRIRLFEPFGLAWNGGHFGTAAVQLTYWSYQARDWWKERRAA</sequence>
<proteinExistence type="predicted"/>
<feature type="domain" description="FAD dependent oxidoreductase" evidence="2">
    <location>
        <begin position="28"/>
        <end position="380"/>
    </location>
</feature>
<evidence type="ECO:0000313" key="3">
    <source>
        <dbReference type="EMBL" id="KPQ10830.1"/>
    </source>
</evidence>